<dbReference type="PANTHER" id="PTHR39418">
    <property type="entry name" value="DEHYDROGENASE-RELATED"/>
    <property type="match status" value="1"/>
</dbReference>
<dbReference type="EMBL" id="NJBO01000007">
    <property type="protein sequence ID" value="TKJ42937.1"/>
    <property type="molecule type" value="Genomic_DNA"/>
</dbReference>
<evidence type="ECO:0000313" key="2">
    <source>
        <dbReference type="EMBL" id="TKJ42937.1"/>
    </source>
</evidence>
<dbReference type="Pfam" id="PF02663">
    <property type="entry name" value="FmdE"/>
    <property type="match status" value="1"/>
</dbReference>
<dbReference type="Proteomes" id="UP000317778">
    <property type="component" value="Unassembled WGS sequence"/>
</dbReference>
<dbReference type="InterPro" id="IPR053194">
    <property type="entry name" value="tRNA_methyltr_O"/>
</dbReference>
<accession>A0A532V7J9</accession>
<dbReference type="InterPro" id="IPR003814">
    <property type="entry name" value="FmdEsu_dom"/>
</dbReference>
<dbReference type="Gene3D" id="3.30.1330.130">
    <property type="match status" value="1"/>
</dbReference>
<organism evidence="2 3">
    <name type="scientific">candidate division TA06 bacterium B3_TA06</name>
    <dbReference type="NCBI Taxonomy" id="2012487"/>
    <lineage>
        <taxon>Bacteria</taxon>
        <taxon>Bacteria division TA06</taxon>
    </lineage>
</organism>
<reference evidence="2 3" key="1">
    <citation type="submission" date="2017-06" db="EMBL/GenBank/DDBJ databases">
        <title>Novel microbial phyla capable of carbon fixation and sulfur reduction in deep-sea sediments.</title>
        <authorList>
            <person name="Huang J."/>
            <person name="Baker B."/>
            <person name="Wang Y."/>
        </authorList>
    </citation>
    <scope>NUCLEOTIDE SEQUENCE [LARGE SCALE GENOMIC DNA]</scope>
    <source>
        <strain evidence="2">B3_TA06</strain>
    </source>
</reference>
<dbReference type="AlphaFoldDB" id="A0A532V7J9"/>
<proteinExistence type="predicted"/>
<dbReference type="SUPFAM" id="SSF143555">
    <property type="entry name" value="FwdE-like"/>
    <property type="match status" value="1"/>
</dbReference>
<name>A0A532V7J9_UNCT6</name>
<protein>
    <recommendedName>
        <fullName evidence="1">Formylmethanofuran dehydrogenase subunit E domain-containing protein</fullName>
    </recommendedName>
</protein>
<comment type="caution">
    <text evidence="2">The sequence shown here is derived from an EMBL/GenBank/DDBJ whole genome shotgun (WGS) entry which is preliminary data.</text>
</comment>
<gene>
    <name evidence="2" type="ORF">CEE36_05470</name>
</gene>
<feature type="domain" description="Formylmethanofuran dehydrogenase subunit E" evidence="1">
    <location>
        <begin position="17"/>
        <end position="136"/>
    </location>
</feature>
<evidence type="ECO:0000313" key="3">
    <source>
        <dbReference type="Proteomes" id="UP000317778"/>
    </source>
</evidence>
<dbReference type="PANTHER" id="PTHR39418:SF1">
    <property type="entry name" value="DEHYDROGENASE"/>
    <property type="match status" value="1"/>
</dbReference>
<evidence type="ECO:0000259" key="1">
    <source>
        <dbReference type="Pfam" id="PF02663"/>
    </source>
</evidence>
<sequence>MHKELSHEEALFFLNRFHGHIGPYLVLGYRAGLIANRILGDDPFAKRAHTMTGSKTPISCFTDGVQLGSCCTLGKGNITVSDEGEPRVRFELADGSEGIEVCLTDEAKARIATAHDWDGADRLGRQMLTEPEEELFVINHTIPAPADS</sequence>